<dbReference type="EMBL" id="SOYY01000012">
    <property type="protein sequence ID" value="KAA0713949.1"/>
    <property type="molecule type" value="Genomic_DNA"/>
</dbReference>
<reference evidence="2 3" key="1">
    <citation type="journal article" date="2019" name="Mol. Ecol. Resour.">
        <title>Chromosome-level genome assembly of Triplophysa tibetana, a fish adapted to the harsh high-altitude environment of the Tibetan Plateau.</title>
        <authorList>
            <person name="Yang X."/>
            <person name="Liu H."/>
            <person name="Ma Z."/>
            <person name="Zou Y."/>
            <person name="Zou M."/>
            <person name="Mao Y."/>
            <person name="Li X."/>
            <person name="Wang H."/>
            <person name="Chen T."/>
            <person name="Wang W."/>
            <person name="Yang R."/>
        </authorList>
    </citation>
    <scope>NUCLEOTIDE SEQUENCE [LARGE SCALE GENOMIC DNA]</scope>
    <source>
        <strain evidence="2">TTIB1903HZAU</strain>
        <tissue evidence="2">Muscle</tissue>
    </source>
</reference>
<keyword evidence="3" id="KW-1185">Reference proteome</keyword>
<evidence type="ECO:0000313" key="3">
    <source>
        <dbReference type="Proteomes" id="UP000324632"/>
    </source>
</evidence>
<organism evidence="2 3">
    <name type="scientific">Triplophysa tibetana</name>
    <dbReference type="NCBI Taxonomy" id="1572043"/>
    <lineage>
        <taxon>Eukaryota</taxon>
        <taxon>Metazoa</taxon>
        <taxon>Chordata</taxon>
        <taxon>Craniata</taxon>
        <taxon>Vertebrata</taxon>
        <taxon>Euteleostomi</taxon>
        <taxon>Actinopterygii</taxon>
        <taxon>Neopterygii</taxon>
        <taxon>Teleostei</taxon>
        <taxon>Ostariophysi</taxon>
        <taxon>Cypriniformes</taxon>
        <taxon>Nemacheilidae</taxon>
        <taxon>Triplophysa</taxon>
    </lineage>
</organism>
<name>A0A5A9NYZ1_9TELE</name>
<evidence type="ECO:0000256" key="1">
    <source>
        <dbReference type="SAM" id="SignalP"/>
    </source>
</evidence>
<keyword evidence="1" id="KW-0732">Signal</keyword>
<gene>
    <name evidence="2" type="ORF">E1301_Tti009950</name>
</gene>
<keyword evidence="2" id="KW-0675">Receptor</keyword>
<feature type="chain" id="PRO_5023097634" evidence="1">
    <location>
        <begin position="24"/>
        <end position="96"/>
    </location>
</feature>
<dbReference type="AlphaFoldDB" id="A0A5A9NYZ1"/>
<feature type="signal peptide" evidence="1">
    <location>
        <begin position="1"/>
        <end position="23"/>
    </location>
</feature>
<proteinExistence type="predicted"/>
<sequence>MKVFPAVLFLITLWSLEWEPVLPDSIIHIGKRERSSGRMDEACARACFSDGYEDWQCRARSDKVQEVLNQCCKKERVPPKGHGVEVDASVLGIWQE</sequence>
<comment type="caution">
    <text evidence="2">The sequence shown here is derived from an EMBL/GenBank/DDBJ whole genome shotgun (WGS) entry which is preliminary data.</text>
</comment>
<protein>
    <submittedName>
        <fullName evidence="2">Glutamate receptor ionotropic, delta-2</fullName>
    </submittedName>
</protein>
<accession>A0A5A9NYZ1</accession>
<evidence type="ECO:0000313" key="2">
    <source>
        <dbReference type="EMBL" id="KAA0713949.1"/>
    </source>
</evidence>
<dbReference type="Proteomes" id="UP000324632">
    <property type="component" value="Chromosome 12"/>
</dbReference>